<dbReference type="GO" id="GO:0005509">
    <property type="term" value="F:calcium ion binding"/>
    <property type="evidence" value="ECO:0007669"/>
    <property type="project" value="InterPro"/>
</dbReference>
<comment type="caution">
    <text evidence="6">The sequence shown here is derived from an EMBL/GenBank/DDBJ whole genome shotgun (WGS) entry which is preliminary data.</text>
</comment>
<dbReference type="RefSeq" id="WP_126160077.1">
    <property type="nucleotide sequence ID" value="NZ_RQXW01000029.1"/>
</dbReference>
<dbReference type="Pfam" id="PF00353">
    <property type="entry name" value="HemolysinCabind"/>
    <property type="match status" value="1"/>
</dbReference>
<evidence type="ECO:0000313" key="7">
    <source>
        <dbReference type="Proteomes" id="UP000283087"/>
    </source>
</evidence>
<feature type="domain" description="VWFA" evidence="5">
    <location>
        <begin position="922"/>
        <end position="1105"/>
    </location>
</feature>
<evidence type="ECO:0000256" key="1">
    <source>
        <dbReference type="ARBA" id="ARBA00022729"/>
    </source>
</evidence>
<dbReference type="GO" id="GO:0016020">
    <property type="term" value="C:membrane"/>
    <property type="evidence" value="ECO:0007669"/>
    <property type="project" value="InterPro"/>
</dbReference>
<evidence type="ECO:0000256" key="4">
    <source>
        <dbReference type="SAM" id="MobiDB-lite"/>
    </source>
</evidence>
<evidence type="ECO:0000256" key="2">
    <source>
        <dbReference type="ARBA" id="ARBA00022737"/>
    </source>
</evidence>
<dbReference type="Gene3D" id="2.150.10.10">
    <property type="entry name" value="Serralysin-like metalloprotease, C-terminal"/>
    <property type="match status" value="1"/>
</dbReference>
<organism evidence="6 7">
    <name type="scientific">Amphritea opalescens</name>
    <dbReference type="NCBI Taxonomy" id="2490544"/>
    <lineage>
        <taxon>Bacteria</taxon>
        <taxon>Pseudomonadati</taxon>
        <taxon>Pseudomonadota</taxon>
        <taxon>Gammaproteobacteria</taxon>
        <taxon>Oceanospirillales</taxon>
        <taxon>Oceanospirillaceae</taxon>
        <taxon>Amphritea</taxon>
    </lineage>
</organism>
<dbReference type="InterPro" id="IPR002035">
    <property type="entry name" value="VWF_A"/>
</dbReference>
<feature type="region of interest" description="Disordered" evidence="4">
    <location>
        <begin position="134"/>
        <end position="157"/>
    </location>
</feature>
<evidence type="ECO:0000313" key="6">
    <source>
        <dbReference type="EMBL" id="RTE64273.1"/>
    </source>
</evidence>
<protein>
    <submittedName>
        <fullName evidence="6">Type I secretion C-terminal target domain-containing protein</fullName>
    </submittedName>
</protein>
<keyword evidence="7" id="KW-1185">Reference proteome</keyword>
<name>A0A430KLK7_9GAMM</name>
<accession>A0A430KLK7</accession>
<dbReference type="EMBL" id="RQXW01000029">
    <property type="protein sequence ID" value="RTE64273.1"/>
    <property type="molecule type" value="Genomic_DNA"/>
</dbReference>
<sequence>TNTSATGTGTINDDDGVPSISIADASMEEGSTLTFNATLTGSAAIAYDVDLALSESNPASATAGTDYTNAMTVTVVGGANDGDTLTLNGSTVTVPADATGLTIAVDTTDDAVYEGDETFSISGQTGSMTTAATATGTITDDGTGPDGNDPGTDLDNDIPTLTVSSPSVTEGGQMEFSISLSNPSTETVSVSVATVDTGSATDTTDYTPNLEYFNSVSGQWEAVTGDLSFTPGETSIQVRSATVSDSIAEANEIFDLTATVTTGTTTNTSATGTGTINDNDNIPNAINSSASTLEDTTLTFSASNFGFSDADAGDSLQMIRIESLPTDGTLLFNGVAITAANLATFNAGSNVIDSADIGQLTFEPALHESGFDDYNSAGEGDQLNSYDSITFSVSDGNNWSAAPATLSIDVTPDADAPNLSVNGAQADNGDNLVDLAFVPESVGLTTTVYTNVGQNNALIDSVDLEGISDALSGGTTQVSTQPYREGGDDTDNIAVDSIEVTTGVIYLEAGTTLSFNGFSDDAFLIEIGGDTILKTTGDAYGAYDTSTTGTDTIGGGAVTTYGDFTASTTGYYTFEMYIYNHSGPGDLSVNVSVNGDDSQAFDNTAVDMYPSIEVVDAAEGSHSDLVLATGTDGGYYPIELNKGYENTQIKLTAIDSTLVDTDGSEVLGSVVISSIPEGSTLTDGTIANSFTATAGNTDVDVTNWNLDNLSYIGHTDLFNGQSEVHTLVVTATSQEIVDGAVVDTAQTVANLDITVIEVNAIPSINAVEAAEVSEEGLTPEDTTNESVYTGTYTAVDGSGNSLGATFAAVTTVTTSNGTTLTSDGDDVTFALSNNDQTLTGTADGTDIIRIELADDGTYAVTLLGPVDHLDSTSKDSLNFDLNLQVTDGTQSASGTLNIRVEDDSPLNSGLSNTIQVPVVQSNIMLILDFSGSMKGDNLTDMKAALIDMLDEYAKAGETAVQIVSFSKTASTFADGGWVSISDARDYIIGLDDDDMSGTTNYDAALAAAETAFAETSGYLSDGKNISYFLSDGSPTRGYSIGSSDKTAWETFVTNNNIDSYAVGFSSARMSSLEPIAYNGIYSVERDAIDATVAGTSLADVLLATVDGALYSGVDSSGALFGGDGGHVLELTYGDHDPYSYDPTDPDSAPVQIIKLTEGDMVLDFSDGTFTYTSTVQSNDTVTENFIISVIDNDGDPSGNQTLTLVIEKYHTNPSSGDDRLVGTTGNDTIDGLGGNDILMGDEGDDLLIGSAGADTFEWNAGDQGSATAPASDHIQDFTVAEDKIDLSDLLDSLGMSSPGVVESYLSLTENSDSDTVLEVKDSGDVVQEIVLDNVSIDSLKTDLSVDQSATNNELLTQLIDQSKLIV</sequence>
<dbReference type="SUPFAM" id="SSF51120">
    <property type="entry name" value="beta-Roll"/>
    <property type="match status" value="1"/>
</dbReference>
<gene>
    <name evidence="6" type="ORF">EH243_18150</name>
</gene>
<dbReference type="GO" id="GO:0007154">
    <property type="term" value="P:cell communication"/>
    <property type="evidence" value="ECO:0007669"/>
    <property type="project" value="InterPro"/>
</dbReference>
<dbReference type="InterPro" id="IPR036465">
    <property type="entry name" value="vWFA_dom_sf"/>
</dbReference>
<dbReference type="Proteomes" id="UP000283087">
    <property type="component" value="Unassembled WGS sequence"/>
</dbReference>
<dbReference type="Gene3D" id="2.60.40.2030">
    <property type="match status" value="2"/>
</dbReference>
<dbReference type="Pfam" id="PF00092">
    <property type="entry name" value="VWA"/>
    <property type="match status" value="1"/>
</dbReference>
<feature type="compositionally biased region" description="Low complexity" evidence="4">
    <location>
        <begin position="134"/>
        <end position="153"/>
    </location>
</feature>
<dbReference type="InterPro" id="IPR019960">
    <property type="entry name" value="T1SS_VCA0849"/>
</dbReference>
<dbReference type="InterPro" id="IPR011049">
    <property type="entry name" value="Serralysin-like_metalloprot_C"/>
</dbReference>
<dbReference type="Pfam" id="PF03160">
    <property type="entry name" value="Calx-beta"/>
    <property type="match status" value="2"/>
</dbReference>
<evidence type="ECO:0000259" key="5">
    <source>
        <dbReference type="PROSITE" id="PS50234"/>
    </source>
</evidence>
<evidence type="ECO:0000256" key="3">
    <source>
        <dbReference type="ARBA" id="ARBA00022837"/>
    </source>
</evidence>
<dbReference type="SUPFAM" id="SSF53300">
    <property type="entry name" value="vWA-like"/>
    <property type="match status" value="1"/>
</dbReference>
<dbReference type="InterPro" id="IPR001343">
    <property type="entry name" value="Hemolysn_Ca-bd"/>
</dbReference>
<dbReference type="InterPro" id="IPR003644">
    <property type="entry name" value="Calx_beta"/>
</dbReference>
<dbReference type="Gene3D" id="3.40.50.410">
    <property type="entry name" value="von Willebrand factor, type A domain"/>
    <property type="match status" value="1"/>
</dbReference>
<keyword evidence="2" id="KW-0677">Repeat</keyword>
<keyword evidence="3" id="KW-0106">Calcium</keyword>
<proteinExistence type="predicted"/>
<dbReference type="SMART" id="SM00327">
    <property type="entry name" value="VWA"/>
    <property type="match status" value="1"/>
</dbReference>
<dbReference type="NCBIfam" id="TIGR03661">
    <property type="entry name" value="T1SS_VCA0849"/>
    <property type="match status" value="1"/>
</dbReference>
<dbReference type="OrthoDB" id="8481600at2"/>
<dbReference type="SUPFAM" id="SSF141072">
    <property type="entry name" value="CalX-like"/>
    <property type="match status" value="2"/>
</dbReference>
<feature type="non-terminal residue" evidence="6">
    <location>
        <position position="1"/>
    </location>
</feature>
<keyword evidence="1" id="KW-0732">Signal</keyword>
<dbReference type="PROSITE" id="PS50234">
    <property type="entry name" value="VWFA"/>
    <property type="match status" value="1"/>
</dbReference>
<dbReference type="InterPro" id="IPR038081">
    <property type="entry name" value="CalX-like_sf"/>
</dbReference>
<reference evidence="6 7" key="1">
    <citation type="submission" date="2018-11" db="EMBL/GenBank/DDBJ databases">
        <title>The draft genome sequence of Amphritea opalescens ANRC-JH13T.</title>
        <authorList>
            <person name="Fang Z."/>
            <person name="Zhang Y."/>
            <person name="Han X."/>
        </authorList>
    </citation>
    <scope>NUCLEOTIDE SEQUENCE [LARGE SCALE GENOMIC DNA]</scope>
    <source>
        <strain evidence="6 7">ANRC-JH13</strain>
    </source>
</reference>